<comment type="caution">
    <text evidence="2">The sequence shown here is derived from an EMBL/GenBank/DDBJ whole genome shotgun (WGS) entry which is preliminary data.</text>
</comment>
<evidence type="ECO:0000313" key="2">
    <source>
        <dbReference type="EMBL" id="MFD0765259.1"/>
    </source>
</evidence>
<sequence length="168" mass="18660">MNTNKLIVLLLTGPFSMVLLLTLIKFMLRKIREQGEEDFRLKPGYGLYFAGLLISGMLIQLTATSRIAEAADILQKNAGAGIMTDLGKTAVLFMGLGIVWFFLCYLLAHVFTVAGLGIKKEREEMVLGNTYYFLIKSVLLIAFALLMSPGLALVLRWLMPGISVQFIH</sequence>
<feature type="transmembrane region" description="Helical" evidence="1">
    <location>
        <begin position="6"/>
        <end position="24"/>
    </location>
</feature>
<name>A0ABW2ZGJ9_9SPHI</name>
<keyword evidence="1" id="KW-0472">Membrane</keyword>
<reference evidence="3" key="1">
    <citation type="journal article" date="2019" name="Int. J. Syst. Evol. Microbiol.">
        <title>The Global Catalogue of Microorganisms (GCM) 10K type strain sequencing project: providing services to taxonomists for standard genome sequencing and annotation.</title>
        <authorList>
            <consortium name="The Broad Institute Genomics Platform"/>
            <consortium name="The Broad Institute Genome Sequencing Center for Infectious Disease"/>
            <person name="Wu L."/>
            <person name="Ma J."/>
        </authorList>
    </citation>
    <scope>NUCLEOTIDE SEQUENCE [LARGE SCALE GENOMIC DNA]</scope>
    <source>
        <strain evidence="3">CCUG 60742</strain>
    </source>
</reference>
<accession>A0ABW2ZGJ9</accession>
<evidence type="ECO:0000313" key="3">
    <source>
        <dbReference type="Proteomes" id="UP001597073"/>
    </source>
</evidence>
<keyword evidence="1" id="KW-0812">Transmembrane</keyword>
<keyword evidence="3" id="KW-1185">Reference proteome</keyword>
<protein>
    <submittedName>
        <fullName evidence="2">Uncharacterized protein</fullName>
    </submittedName>
</protein>
<feature type="transmembrane region" description="Helical" evidence="1">
    <location>
        <begin position="45"/>
        <end position="63"/>
    </location>
</feature>
<feature type="transmembrane region" description="Helical" evidence="1">
    <location>
        <begin position="138"/>
        <end position="159"/>
    </location>
</feature>
<feature type="transmembrane region" description="Helical" evidence="1">
    <location>
        <begin position="91"/>
        <end position="118"/>
    </location>
</feature>
<dbReference type="RefSeq" id="WP_377142180.1">
    <property type="nucleotide sequence ID" value="NZ_JBHTIA010000006.1"/>
</dbReference>
<evidence type="ECO:0000256" key="1">
    <source>
        <dbReference type="SAM" id="Phobius"/>
    </source>
</evidence>
<organism evidence="2 3">
    <name type="scientific">Mucilaginibacter lutimaris</name>
    <dbReference type="NCBI Taxonomy" id="931629"/>
    <lineage>
        <taxon>Bacteria</taxon>
        <taxon>Pseudomonadati</taxon>
        <taxon>Bacteroidota</taxon>
        <taxon>Sphingobacteriia</taxon>
        <taxon>Sphingobacteriales</taxon>
        <taxon>Sphingobacteriaceae</taxon>
        <taxon>Mucilaginibacter</taxon>
    </lineage>
</organism>
<gene>
    <name evidence="2" type="ORF">ACFQZI_10385</name>
</gene>
<dbReference type="EMBL" id="JBHTIA010000006">
    <property type="protein sequence ID" value="MFD0765259.1"/>
    <property type="molecule type" value="Genomic_DNA"/>
</dbReference>
<proteinExistence type="predicted"/>
<dbReference type="Proteomes" id="UP001597073">
    <property type="component" value="Unassembled WGS sequence"/>
</dbReference>
<keyword evidence="1" id="KW-1133">Transmembrane helix</keyword>